<evidence type="ECO:0000313" key="1">
    <source>
        <dbReference type="EMBL" id="MFC5003030.1"/>
    </source>
</evidence>
<keyword evidence="2" id="KW-1185">Reference proteome</keyword>
<comment type="caution">
    <text evidence="1">The sequence shown here is derived from an EMBL/GenBank/DDBJ whole genome shotgun (WGS) entry which is preliminary data.</text>
</comment>
<gene>
    <name evidence="1" type="ORF">ACFPIJ_35020</name>
</gene>
<dbReference type="EMBL" id="JBHSIU010000046">
    <property type="protein sequence ID" value="MFC5003030.1"/>
    <property type="molecule type" value="Genomic_DNA"/>
</dbReference>
<reference evidence="2" key="1">
    <citation type="journal article" date="2019" name="Int. J. Syst. Evol. Microbiol.">
        <title>The Global Catalogue of Microorganisms (GCM) 10K type strain sequencing project: providing services to taxonomists for standard genome sequencing and annotation.</title>
        <authorList>
            <consortium name="The Broad Institute Genomics Platform"/>
            <consortium name="The Broad Institute Genome Sequencing Center for Infectious Disease"/>
            <person name="Wu L."/>
            <person name="Ma J."/>
        </authorList>
    </citation>
    <scope>NUCLEOTIDE SEQUENCE [LARGE SCALE GENOMIC DNA]</scope>
    <source>
        <strain evidence="2">CGMCC 4.7152</strain>
    </source>
</reference>
<name>A0ABV9W2Z0_9ACTN</name>
<dbReference type="RefSeq" id="WP_380121673.1">
    <property type="nucleotide sequence ID" value="NZ_JBHSIU010000046.1"/>
</dbReference>
<evidence type="ECO:0000313" key="2">
    <source>
        <dbReference type="Proteomes" id="UP001595912"/>
    </source>
</evidence>
<dbReference type="Proteomes" id="UP001595912">
    <property type="component" value="Unassembled WGS sequence"/>
</dbReference>
<organism evidence="1 2">
    <name type="scientific">Dactylosporangium cerinum</name>
    <dbReference type="NCBI Taxonomy" id="1434730"/>
    <lineage>
        <taxon>Bacteria</taxon>
        <taxon>Bacillati</taxon>
        <taxon>Actinomycetota</taxon>
        <taxon>Actinomycetes</taxon>
        <taxon>Micromonosporales</taxon>
        <taxon>Micromonosporaceae</taxon>
        <taxon>Dactylosporangium</taxon>
    </lineage>
</organism>
<proteinExistence type="predicted"/>
<sequence>MSRTDHHTPSWTRATWWYPLHRCAALCTTDYPGPARLTVLPALPALPFGPGIRRARRAFAAPTARCDLPPAPDLRQFLASPRRTHCRWHPLHVPGTRFLSGPTREFVLTTWTSRQRARLRAECHLAIQQHRATGTVDVDPSTAHHRHEAH</sequence>
<accession>A0ABV9W2Z0</accession>
<protein>
    <submittedName>
        <fullName evidence="1">Uncharacterized protein</fullName>
    </submittedName>
</protein>